<keyword evidence="2" id="KW-1185">Reference proteome</keyword>
<name>M0K0F9_9EURY</name>
<dbReference type="AlphaFoldDB" id="M0K0F9"/>
<proteinExistence type="predicted"/>
<gene>
    <name evidence="1" type="ORF">C442_20866</name>
</gene>
<accession>M0K0F9</accession>
<reference evidence="1 2" key="1">
    <citation type="journal article" date="2014" name="PLoS Genet.">
        <title>Phylogenetically driven sequencing of extremely halophilic archaea reveals strategies for static and dynamic osmo-response.</title>
        <authorList>
            <person name="Becker E.A."/>
            <person name="Seitzer P.M."/>
            <person name="Tritt A."/>
            <person name="Larsen D."/>
            <person name="Krusor M."/>
            <person name="Yao A.I."/>
            <person name="Wu D."/>
            <person name="Madern D."/>
            <person name="Eisen J.A."/>
            <person name="Darling A.E."/>
            <person name="Facciotti M.T."/>
        </authorList>
    </citation>
    <scope>NUCLEOTIDE SEQUENCE [LARGE SCALE GENOMIC DNA]</scope>
    <source>
        <strain evidence="1 2">JCM 13557</strain>
    </source>
</reference>
<organism evidence="1 2">
    <name type="scientific">Haloarcula amylolytica JCM 13557</name>
    <dbReference type="NCBI Taxonomy" id="1227452"/>
    <lineage>
        <taxon>Archaea</taxon>
        <taxon>Methanobacteriati</taxon>
        <taxon>Methanobacteriota</taxon>
        <taxon>Stenosarchaea group</taxon>
        <taxon>Halobacteria</taxon>
        <taxon>Halobacteriales</taxon>
        <taxon>Haloarculaceae</taxon>
        <taxon>Haloarcula</taxon>
    </lineage>
</organism>
<sequence length="105" mass="12165">MCAVFQEKSKFDNTGFTWFYWFERFAVSFSIEDCPNRCSGSLAHIPDNHPQAIVADLFVLSPRDDFLKLKRSAQFEWNFSFDTIPTEIECVLAPGQWLVVIISFC</sequence>
<protein>
    <submittedName>
        <fullName evidence="1">Uncharacterized protein</fullName>
    </submittedName>
</protein>
<evidence type="ECO:0000313" key="2">
    <source>
        <dbReference type="Proteomes" id="UP000011623"/>
    </source>
</evidence>
<dbReference type="EMBL" id="AOLW01000073">
    <property type="protein sequence ID" value="EMA13345.1"/>
    <property type="molecule type" value="Genomic_DNA"/>
</dbReference>
<evidence type="ECO:0000313" key="1">
    <source>
        <dbReference type="EMBL" id="EMA13345.1"/>
    </source>
</evidence>
<dbReference type="Proteomes" id="UP000011623">
    <property type="component" value="Unassembled WGS sequence"/>
</dbReference>
<comment type="caution">
    <text evidence="1">The sequence shown here is derived from an EMBL/GenBank/DDBJ whole genome shotgun (WGS) entry which is preliminary data.</text>
</comment>